<dbReference type="Proteomes" id="UP000030008">
    <property type="component" value="Unassembled WGS sequence"/>
</dbReference>
<dbReference type="GO" id="GO:0003677">
    <property type="term" value="F:DNA binding"/>
    <property type="evidence" value="ECO:0007669"/>
    <property type="project" value="UniProtKB-KW"/>
</dbReference>
<reference evidence="3 4" key="1">
    <citation type="submission" date="2014-08" db="EMBL/GenBank/DDBJ databases">
        <title>Clostridium innocuum, an unnegligible vancomycin-resistant pathogen causing extra-intestinal infections.</title>
        <authorList>
            <person name="Feng Y."/>
            <person name="Chiu C.-H."/>
        </authorList>
    </citation>
    <scope>NUCLEOTIDE SEQUENCE [LARGE SCALE GENOMIC DNA]</scope>
    <source>
        <strain evidence="3 4">AN88</strain>
    </source>
</reference>
<feature type="domain" description="HTH cro/C1-type" evidence="2">
    <location>
        <begin position="6"/>
        <end position="60"/>
    </location>
</feature>
<dbReference type="CDD" id="cd00093">
    <property type="entry name" value="HTH_XRE"/>
    <property type="match status" value="1"/>
</dbReference>
<dbReference type="SMART" id="SM00530">
    <property type="entry name" value="HTH_XRE"/>
    <property type="match status" value="1"/>
</dbReference>
<dbReference type="AlphaFoldDB" id="A0A099I4K0"/>
<accession>A0A099I4K0</accession>
<evidence type="ECO:0000313" key="3">
    <source>
        <dbReference type="EMBL" id="KGJ52182.1"/>
    </source>
</evidence>
<evidence type="ECO:0000313" key="4">
    <source>
        <dbReference type="Proteomes" id="UP000030008"/>
    </source>
</evidence>
<evidence type="ECO:0000256" key="1">
    <source>
        <dbReference type="ARBA" id="ARBA00023125"/>
    </source>
</evidence>
<dbReference type="EMBL" id="JQIF01000078">
    <property type="protein sequence ID" value="KGJ52182.1"/>
    <property type="molecule type" value="Genomic_DNA"/>
</dbReference>
<dbReference type="Pfam" id="PF01381">
    <property type="entry name" value="HTH_3"/>
    <property type="match status" value="1"/>
</dbReference>
<organism evidence="3 4">
    <name type="scientific">Clostridium innocuum</name>
    <dbReference type="NCBI Taxonomy" id="1522"/>
    <lineage>
        <taxon>Bacteria</taxon>
        <taxon>Bacillati</taxon>
        <taxon>Bacillota</taxon>
        <taxon>Clostridia</taxon>
        <taxon>Eubacteriales</taxon>
        <taxon>Clostridiaceae</taxon>
        <taxon>Clostridium</taxon>
    </lineage>
</organism>
<dbReference type="PANTHER" id="PTHR46558:SF14">
    <property type="entry name" value="HTH-TYPE TRANSCRIPTIONAL REGULATOR ANSR"/>
    <property type="match status" value="1"/>
</dbReference>
<dbReference type="RefSeq" id="WP_044906667.1">
    <property type="nucleotide sequence ID" value="NZ_JQIF01000078.1"/>
</dbReference>
<dbReference type="Gene3D" id="1.10.260.40">
    <property type="entry name" value="lambda repressor-like DNA-binding domains"/>
    <property type="match status" value="1"/>
</dbReference>
<keyword evidence="1" id="KW-0238">DNA-binding</keyword>
<dbReference type="PROSITE" id="PS50943">
    <property type="entry name" value="HTH_CROC1"/>
    <property type="match status" value="1"/>
</dbReference>
<gene>
    <name evidence="3" type="ORF">CIAN88_16155</name>
</gene>
<evidence type="ECO:0000259" key="2">
    <source>
        <dbReference type="PROSITE" id="PS50943"/>
    </source>
</evidence>
<sequence>MVFVRLKNLREDHDLSQNDIAKYLNISQRTYSYYETGGRDIPIQILIKLADYYNTSIDYLVNRTNSK</sequence>
<protein>
    <submittedName>
        <fullName evidence="3">XRE family transcriptional regulator</fullName>
    </submittedName>
</protein>
<name>A0A099I4K0_CLOIN</name>
<dbReference type="SUPFAM" id="SSF47413">
    <property type="entry name" value="lambda repressor-like DNA-binding domains"/>
    <property type="match status" value="1"/>
</dbReference>
<dbReference type="InterPro" id="IPR010982">
    <property type="entry name" value="Lambda_DNA-bd_dom_sf"/>
</dbReference>
<dbReference type="InterPro" id="IPR001387">
    <property type="entry name" value="Cro/C1-type_HTH"/>
</dbReference>
<dbReference type="PANTHER" id="PTHR46558">
    <property type="entry name" value="TRACRIPTIONAL REGULATORY PROTEIN-RELATED-RELATED"/>
    <property type="match status" value="1"/>
</dbReference>
<comment type="caution">
    <text evidence="3">The sequence shown here is derived from an EMBL/GenBank/DDBJ whole genome shotgun (WGS) entry which is preliminary data.</text>
</comment>
<proteinExistence type="predicted"/>